<name>A0A9P8NML6_ASPFM</name>
<gene>
    <name evidence="2" type="ORF">KXV57_001532</name>
</gene>
<accession>A0A9P8NML6</accession>
<dbReference type="Pfam" id="PF09797">
    <property type="entry name" value="NatB_MDM20"/>
    <property type="match status" value="1"/>
</dbReference>
<evidence type="ECO:0000256" key="1">
    <source>
        <dbReference type="ARBA" id="ARBA00006298"/>
    </source>
</evidence>
<reference evidence="2" key="1">
    <citation type="submission" date="2021-08" db="EMBL/GenBank/DDBJ databases">
        <title>Global Aspergillus fumigatus from environmental and clinical sources.</title>
        <authorList>
            <person name="Barber A."/>
            <person name="Sae-Ong T."/>
        </authorList>
    </citation>
    <scope>NUCLEOTIDE SEQUENCE</scope>
    <source>
        <strain evidence="2">NRZ-2016-071</strain>
    </source>
</reference>
<evidence type="ECO:0000313" key="2">
    <source>
        <dbReference type="EMBL" id="KAH1909375.1"/>
    </source>
</evidence>
<dbReference type="PANTHER" id="PTHR22767">
    <property type="entry name" value="N-TERMINAL ACETYLTRANSFERASE-RELATED"/>
    <property type="match status" value="1"/>
</dbReference>
<comment type="caution">
    <text evidence="2">The sequence shown here is derived from an EMBL/GenBank/DDBJ whole genome shotgun (WGS) entry which is preliminary data.</text>
</comment>
<dbReference type="AlphaFoldDB" id="A0A9P8NML6"/>
<dbReference type="GO" id="GO:0031416">
    <property type="term" value="C:NatB complex"/>
    <property type="evidence" value="ECO:0007669"/>
    <property type="project" value="TreeGrafter"/>
</dbReference>
<dbReference type="EMBL" id="JAIBSC010000013">
    <property type="protein sequence ID" value="KAH1909375.1"/>
    <property type="molecule type" value="Genomic_DNA"/>
</dbReference>
<evidence type="ECO:0000313" key="3">
    <source>
        <dbReference type="Proteomes" id="UP000813423"/>
    </source>
</evidence>
<proteinExistence type="inferred from homology"/>
<dbReference type="InterPro" id="IPR019183">
    <property type="entry name" value="NAA25_NatB_aux_su"/>
</dbReference>
<organism evidence="2 3">
    <name type="scientific">Aspergillus fumigatus</name>
    <name type="common">Neosartorya fumigata</name>
    <dbReference type="NCBI Taxonomy" id="746128"/>
    <lineage>
        <taxon>Eukaryota</taxon>
        <taxon>Fungi</taxon>
        <taxon>Dikarya</taxon>
        <taxon>Ascomycota</taxon>
        <taxon>Pezizomycotina</taxon>
        <taxon>Eurotiomycetes</taxon>
        <taxon>Eurotiomycetidae</taxon>
        <taxon>Eurotiales</taxon>
        <taxon>Aspergillaceae</taxon>
        <taxon>Aspergillus</taxon>
        <taxon>Aspergillus subgen. Fumigati</taxon>
    </lineage>
</organism>
<comment type="similarity">
    <text evidence="1">Belongs to the MDM20/NAA25 family.</text>
</comment>
<dbReference type="Proteomes" id="UP000813423">
    <property type="component" value="Unassembled WGS sequence"/>
</dbReference>
<protein>
    <recommendedName>
        <fullName evidence="4">Cytoskeleton organization protein (Dec1)</fullName>
    </recommendedName>
</protein>
<dbReference type="PANTHER" id="PTHR22767:SF3">
    <property type="entry name" value="N-ALPHA-ACETYLTRANSFERASE 25, NATB AUXILIARY SUBUNIT"/>
    <property type="match status" value="1"/>
</dbReference>
<evidence type="ECO:0008006" key="4">
    <source>
        <dbReference type="Google" id="ProtNLM"/>
    </source>
</evidence>
<sequence length="967" mass="109001">MSATNDAVFHRRNKQIQDAIDGQNLKQALQLIEKRMKKGEDSRFLKVKHPLSPLGFIGATQRSVSLFRLFPSNAWKAEILYRHADDAHRQRGLTETLELCKLEPPTTDLDTLEILQETLQKIGGQEDTMRSLWEKAAKAKPQDLEVQLRWFSYAFEADDWKSAQKAAMSLQSNFPKTRKYYFWAIFLSYLVAVDKNSSEAERKLFGTLAYRMASKAADSVPADPKELLSTPRAIQNAEELLLLIKICESQGRHSEVVKLLDSQNLGLSSRIVQNDWPFVGEKLSGLEKAEMWAEGLSYARDLLAIPTNESEEKTLQERDDWAVWSLLIHSVQNIKNAETTAETRKFIDEFIKAVPRSRNAQLARLDLIDWSFKSGSLKSHELITACQEYFDRNKTKLYCFVDLRKYLSDLDKASLTEFIQYASRTEGIQGDENDPFKDVPAINALKLEYCFLLSADEANATQPKVEDYVSRCLQIFRSAKRPERTAAGSTIESQPSDDLCLLAAMSLIRFSGGWTNEKPDQVPDTSLIRAAGILERLLLDSPHNYNALLLLVRIYLRLGAGSLALRTFSKLSVKQLQYETVAHNLFTRLATIHPHSAPPVEGAEYKDFYPQSAFVQALNFYRTADVTTVRNRTNGLEYGSYANVEGTIDLQRRLKHSICRKMWALDVKRLQRLAGGDNMGRYSDLARETSPTVDQRVFDAFMNCEAPGQTTFEERVRLGPLPKEHWVKSAQLTDQLFELLKNLAAQKPVSAEFDVPSLDDLLSSDAESEMTAPEIESVKLHVNLLKVAKLLSGSKSVNPEEVDICLSHVEQWLESRSKDFALDSAKLSPVMLRTAVFLRPESPSAPSWKYLHDTFLVLESLKALSFVYTIASRKGPKTAKLPKDRVEKLGGLIGEVYDSVRANIRALKSRVSEPGMLGSLVDLVLAGGQQLRTELEKTLDMPAVELVCGELMDSWEENLNGALSVKL</sequence>